<evidence type="ECO:0000313" key="1">
    <source>
        <dbReference type="EMBL" id="CDB45040.1"/>
    </source>
</evidence>
<proteinExistence type="predicted"/>
<dbReference type="AlphaFoldDB" id="R6I6X4"/>
<comment type="caution">
    <text evidence="1">The sequence shown here is derived from an EMBL/GenBank/DDBJ whole genome shotgun (WGS) entry which is preliminary data.</text>
</comment>
<protein>
    <submittedName>
        <fullName evidence="1">Uncharacterized protein</fullName>
    </submittedName>
</protein>
<dbReference type="RefSeq" id="WP_021717082.1">
    <property type="nucleotide sequence ID" value="NZ_FR885198.1"/>
</dbReference>
<reference evidence="1" key="1">
    <citation type="submission" date="2012-11" db="EMBL/GenBank/DDBJ databases">
        <title>Dependencies among metagenomic species, viruses, plasmids and units of genetic variation.</title>
        <authorList>
            <person name="Nielsen H.B."/>
            <person name="Almeida M."/>
            <person name="Juncker A.S."/>
            <person name="Rasmussen S."/>
            <person name="Li J."/>
            <person name="Sunagawa S."/>
            <person name="Plichta D."/>
            <person name="Gautier L."/>
            <person name="Le Chatelier E."/>
            <person name="Peletier E."/>
            <person name="Bonde I."/>
            <person name="Nielsen T."/>
            <person name="Manichanh C."/>
            <person name="Arumugam M."/>
            <person name="Batto J."/>
            <person name="Santos M.B.Q.D."/>
            <person name="Blom N."/>
            <person name="Borruel N."/>
            <person name="Burgdorf K.S."/>
            <person name="Boumezbeur F."/>
            <person name="Casellas F."/>
            <person name="Dore J."/>
            <person name="Guarner F."/>
            <person name="Hansen T."/>
            <person name="Hildebrand F."/>
            <person name="Kaas R.S."/>
            <person name="Kennedy S."/>
            <person name="Kristiansen K."/>
            <person name="Kultima J.R."/>
            <person name="Leonard P."/>
            <person name="Levenez F."/>
            <person name="Lund O."/>
            <person name="Moumen B."/>
            <person name="Le Paslier D."/>
            <person name="Pons N."/>
            <person name="Pedersen O."/>
            <person name="Prifti E."/>
            <person name="Qin J."/>
            <person name="Raes J."/>
            <person name="Tap J."/>
            <person name="Tims S."/>
            <person name="Ussery D.W."/>
            <person name="Yamada T."/>
            <person name="MetaHit consortium"/>
            <person name="Renault P."/>
            <person name="Sicheritz-Ponten T."/>
            <person name="Bork P."/>
            <person name="Wang J."/>
            <person name="Brunak S."/>
            <person name="Ehrlich S.D."/>
        </authorList>
    </citation>
    <scope>NUCLEOTIDE SEQUENCE [LARGE SCALE GENOMIC DNA]</scope>
</reference>
<accession>R6I6X4</accession>
<dbReference type="HOGENOM" id="CLU_102096_0_0_9"/>
<dbReference type="EMBL" id="CBDS010000010">
    <property type="protein sequence ID" value="CDB45040.1"/>
    <property type="molecule type" value="Genomic_DNA"/>
</dbReference>
<name>R6I6X4_9FIRM</name>
<dbReference type="eggNOG" id="ENOG5032WTE">
    <property type="taxonomic scope" value="Bacteria"/>
</dbReference>
<dbReference type="STRING" id="1262914.BN533_00178"/>
<organism evidence="1">
    <name type="scientific">Phascolarctobacterium faecium</name>
    <dbReference type="NCBI Taxonomy" id="33025"/>
    <lineage>
        <taxon>Bacteria</taxon>
        <taxon>Bacillati</taxon>
        <taxon>Bacillota</taxon>
        <taxon>Negativicutes</taxon>
        <taxon>Acidaminococcales</taxon>
        <taxon>Acidaminococcaceae</taxon>
        <taxon>Phascolarctobacterium</taxon>
    </lineage>
</organism>
<sequence>MKNYECYNELTYWDKFLSEKRLATVGFCEDNTQETVIVNASIIAAEMHIFSSQWLCLPNCYAVLGFLQYVYFPTVFYHSMYGNNELKMPLVSTGALCDYIAGRDVKNKAAMLELLQKLQQLWQLPEGECLQQLQDICTAFNSHRLDTTAVAQILLFEEVPQVFEYIKQQIWCEEVFYEDFGCSYSWLEKLCQSFTNGSFFRYRLLHFLNDRVGCLAG</sequence>
<gene>
    <name evidence="1" type="ORF">BN533_00178</name>
</gene>